<evidence type="ECO:0000313" key="2">
    <source>
        <dbReference type="Proteomes" id="UP000789901"/>
    </source>
</evidence>
<sequence length="74" mass="8584">MSLKRFIKEEILDGNDAWNCPRYKLETTVHFPIRRLDLTPYVPSNSGDRGSRSNSQQMGLFVYDLYAISIIMVD</sequence>
<dbReference type="Proteomes" id="UP000789901">
    <property type="component" value="Unassembled WGS sequence"/>
</dbReference>
<organism evidence="1 2">
    <name type="scientific">Gigaspora margarita</name>
    <dbReference type="NCBI Taxonomy" id="4874"/>
    <lineage>
        <taxon>Eukaryota</taxon>
        <taxon>Fungi</taxon>
        <taxon>Fungi incertae sedis</taxon>
        <taxon>Mucoromycota</taxon>
        <taxon>Glomeromycotina</taxon>
        <taxon>Glomeromycetes</taxon>
        <taxon>Diversisporales</taxon>
        <taxon>Gigasporaceae</taxon>
        <taxon>Gigaspora</taxon>
    </lineage>
</organism>
<dbReference type="SUPFAM" id="SSF54001">
    <property type="entry name" value="Cysteine proteinases"/>
    <property type="match status" value="1"/>
</dbReference>
<comment type="caution">
    <text evidence="1">The sequence shown here is derived from an EMBL/GenBank/DDBJ whole genome shotgun (WGS) entry which is preliminary data.</text>
</comment>
<gene>
    <name evidence="1" type="ORF">GMARGA_LOCUS9956</name>
</gene>
<accession>A0ABN7URW7</accession>
<dbReference type="EMBL" id="CAJVQB010005461">
    <property type="protein sequence ID" value="CAG8662425.1"/>
    <property type="molecule type" value="Genomic_DNA"/>
</dbReference>
<proteinExistence type="predicted"/>
<dbReference type="InterPro" id="IPR038765">
    <property type="entry name" value="Papain-like_cys_pep_sf"/>
</dbReference>
<evidence type="ECO:0000313" key="1">
    <source>
        <dbReference type="EMBL" id="CAG8662425.1"/>
    </source>
</evidence>
<dbReference type="Gene3D" id="3.90.70.10">
    <property type="entry name" value="Cysteine proteinases"/>
    <property type="match status" value="1"/>
</dbReference>
<reference evidence="1 2" key="1">
    <citation type="submission" date="2021-06" db="EMBL/GenBank/DDBJ databases">
        <authorList>
            <person name="Kallberg Y."/>
            <person name="Tangrot J."/>
            <person name="Rosling A."/>
        </authorList>
    </citation>
    <scope>NUCLEOTIDE SEQUENCE [LARGE SCALE GENOMIC DNA]</scope>
    <source>
        <strain evidence="1 2">120-4 pot B 10/14</strain>
    </source>
</reference>
<protein>
    <submittedName>
        <fullName evidence="1">14598_t:CDS:1</fullName>
    </submittedName>
</protein>
<name>A0ABN7URW7_GIGMA</name>
<keyword evidence="2" id="KW-1185">Reference proteome</keyword>